<dbReference type="AlphaFoldDB" id="A0A0G9AYD9"/>
<protein>
    <submittedName>
        <fullName evidence="3">Uncharacterized protein</fullName>
    </submittedName>
</protein>
<proteinExistence type="predicted"/>
<reference evidence="4 6" key="2">
    <citation type="submission" date="2018-02" db="EMBL/GenBank/DDBJ databases">
        <title>Characterization of Xanthomonas diversity in transplant houses and field plants.</title>
        <authorList>
            <person name="Abrahamian P."/>
            <person name="Timilsina S."/>
            <person name="Minsavage G.V."/>
            <person name="Goss E.M."/>
            <person name="Jones J.B."/>
            <person name="Vallad G.E."/>
        </authorList>
    </citation>
    <scope>NUCLEOTIDE SEQUENCE [LARGE SCALE GENOMIC DNA]</scope>
    <source>
        <strain evidence="4 6">GEV2132</strain>
    </source>
</reference>
<dbReference type="Proteomes" id="UP000035369">
    <property type="component" value="Unassembled WGS sequence"/>
</dbReference>
<evidence type="ECO:0000313" key="6">
    <source>
        <dbReference type="Proteomes" id="UP000289372"/>
    </source>
</evidence>
<evidence type="ECO:0000313" key="3">
    <source>
        <dbReference type="EMBL" id="NEL75797.1"/>
    </source>
</evidence>
<dbReference type="RefSeq" id="WP_008577373.1">
    <property type="nucleotide sequence ID" value="NZ_CP018475.1"/>
</dbReference>
<reference evidence="2 5" key="1">
    <citation type="submission" date="2015-02" db="EMBL/GenBank/DDBJ databases">
        <title>Whole genome sequencing of multiple isolates of three species of pepper and tomato-infecting xanthomonads reveals genetic diversity in field strains and pinpoints effectors responsible for host specificity.</title>
        <authorList>
            <person name="Schwartz A."/>
            <person name="Dahlbeck D."/>
            <person name="Staskawicz B."/>
            <person name="Bart R."/>
            <person name="Potnis N."/>
            <person name="Minsavage G."/>
            <person name="Timilsina S."/>
            <person name="Goss E."/>
            <person name="Jones J."/>
            <person name="Vallad G."/>
            <person name="Barak J."/>
            <person name="Miller S."/>
            <person name="Ritchie D."/>
            <person name="Martins J.Jr."/>
            <person name="Patane J.S."/>
            <person name="Setubal J.C."/>
        </authorList>
    </citation>
    <scope>NUCLEOTIDE SEQUENCE [LARGE SCALE GENOMIC DNA]</scope>
    <source>
        <strain evidence="2 5">Xp3-15</strain>
    </source>
</reference>
<dbReference type="Proteomes" id="UP000289372">
    <property type="component" value="Unassembled WGS sequence"/>
</dbReference>
<dbReference type="GeneID" id="97512021"/>
<dbReference type="EMBL" id="JAAGYU010000017">
    <property type="protein sequence ID" value="NEL75797.1"/>
    <property type="molecule type" value="Genomic_DNA"/>
</dbReference>
<dbReference type="Proteomes" id="UP000471082">
    <property type="component" value="Unassembled WGS sequence"/>
</dbReference>
<feature type="region of interest" description="Disordered" evidence="1">
    <location>
        <begin position="28"/>
        <end position="69"/>
    </location>
</feature>
<comment type="caution">
    <text evidence="3">The sequence shown here is derived from an EMBL/GenBank/DDBJ whole genome shotgun (WGS) entry which is preliminary data.</text>
</comment>
<evidence type="ECO:0000313" key="4">
    <source>
        <dbReference type="EMBL" id="RXD52612.1"/>
    </source>
</evidence>
<evidence type="ECO:0000256" key="1">
    <source>
        <dbReference type="SAM" id="MobiDB-lite"/>
    </source>
</evidence>
<organism evidence="3 7">
    <name type="scientific">Xanthomonas perforans</name>
    <dbReference type="NCBI Taxonomy" id="442694"/>
    <lineage>
        <taxon>Bacteria</taxon>
        <taxon>Pseudomonadati</taxon>
        <taxon>Pseudomonadota</taxon>
        <taxon>Gammaproteobacteria</taxon>
        <taxon>Lysobacterales</taxon>
        <taxon>Lysobacteraceae</taxon>
        <taxon>Xanthomonas</taxon>
    </lineage>
</organism>
<sequence>MRIFSELLFQHGHIANVALAQRLAEPDTAVEAMQGQTSMESPESPAEPRQDVQTMTDPPSQRRRERRMARLSRRLLRGVTALSPFR</sequence>
<keyword evidence="5" id="KW-1185">Reference proteome</keyword>
<evidence type="ECO:0000313" key="5">
    <source>
        <dbReference type="Proteomes" id="UP000035369"/>
    </source>
</evidence>
<reference evidence="3 7" key="3">
    <citation type="submission" date="2019-11" db="EMBL/GenBank/DDBJ databases">
        <title>Genome-resolved metagenomics to study the prevalence of co-infection and intraspecific heterogeneity among plant pathogen metapopulations.</title>
        <authorList>
            <person name="Newberry E."/>
            <person name="Bhandari R."/>
            <person name="Kemble J."/>
            <person name="Sikora E."/>
            <person name="Potnis N."/>
        </authorList>
    </citation>
    <scope>NUCLEOTIDE SEQUENCE [LARGE SCALE GENOMIC DNA]</scope>
    <source>
        <strain evidence="3">Xp_Tom_Tuscaloosa_18b</strain>
    </source>
</reference>
<evidence type="ECO:0000313" key="2">
    <source>
        <dbReference type="EMBL" id="KLC05186.1"/>
    </source>
</evidence>
<evidence type="ECO:0000313" key="7">
    <source>
        <dbReference type="Proteomes" id="UP000471082"/>
    </source>
</evidence>
<dbReference type="EMBL" id="PUUL01000081">
    <property type="protein sequence ID" value="RXD52612.1"/>
    <property type="molecule type" value="Genomic_DNA"/>
</dbReference>
<gene>
    <name evidence="4" type="ORF">DB769_14690</name>
    <name evidence="3" type="ORF">G3W61_05930</name>
    <name evidence="2" type="ORF">XP315_12675</name>
</gene>
<dbReference type="KEGG" id="xpe:BJD13_19745"/>
<dbReference type="EMBL" id="JZUY01000041">
    <property type="protein sequence ID" value="KLC05186.1"/>
    <property type="molecule type" value="Genomic_DNA"/>
</dbReference>
<accession>A0A0G9AYD9</accession>
<name>A0A0G9AYD9_XANPE</name>